<evidence type="ECO:0000259" key="1">
    <source>
        <dbReference type="Pfam" id="PF01926"/>
    </source>
</evidence>
<protein>
    <submittedName>
        <fullName evidence="2">tRNA modification GTPase MnmE</fullName>
        <ecNumber evidence="2">3.6.5.-</ecNumber>
    </submittedName>
</protein>
<dbReference type="PANTHER" id="PTHR42714:SF2">
    <property type="entry name" value="TRNA MODIFICATION GTPASE GTPBP3, MITOCHONDRIAL"/>
    <property type="match status" value="1"/>
</dbReference>
<organism evidence="2 3">
    <name type="scientific">Kolteria novifilia</name>
    <dbReference type="NCBI Taxonomy" id="2527975"/>
    <lineage>
        <taxon>Bacteria</taxon>
        <taxon>Pseudomonadati</taxon>
        <taxon>Planctomycetota</taxon>
        <taxon>Planctomycetia</taxon>
        <taxon>Kolteriales</taxon>
        <taxon>Kolteriaceae</taxon>
        <taxon>Kolteria</taxon>
    </lineage>
</organism>
<keyword evidence="3" id="KW-1185">Reference proteome</keyword>
<dbReference type="RefSeq" id="WP_145260350.1">
    <property type="nucleotide sequence ID" value="NZ_CP036279.1"/>
</dbReference>
<dbReference type="InterPro" id="IPR031168">
    <property type="entry name" value="G_TrmE"/>
</dbReference>
<dbReference type="Gene3D" id="1.20.120.430">
    <property type="entry name" value="tRNA modification GTPase MnmE domain 2"/>
    <property type="match status" value="1"/>
</dbReference>
<dbReference type="AlphaFoldDB" id="A0A518B849"/>
<dbReference type="GO" id="GO:0002098">
    <property type="term" value="P:tRNA wobble uridine modification"/>
    <property type="evidence" value="ECO:0007669"/>
    <property type="project" value="TreeGrafter"/>
</dbReference>
<dbReference type="InterPro" id="IPR027417">
    <property type="entry name" value="P-loop_NTPase"/>
</dbReference>
<dbReference type="GO" id="GO:0005525">
    <property type="term" value="F:GTP binding"/>
    <property type="evidence" value="ECO:0007669"/>
    <property type="project" value="InterPro"/>
</dbReference>
<dbReference type="PANTHER" id="PTHR42714">
    <property type="entry name" value="TRNA MODIFICATION GTPASE GTPBP3"/>
    <property type="match status" value="1"/>
</dbReference>
<dbReference type="GO" id="GO:0030488">
    <property type="term" value="P:tRNA methylation"/>
    <property type="evidence" value="ECO:0007669"/>
    <property type="project" value="TreeGrafter"/>
</dbReference>
<dbReference type="PRINTS" id="PR00449">
    <property type="entry name" value="RASTRNSFRMNG"/>
</dbReference>
<evidence type="ECO:0000313" key="2">
    <source>
        <dbReference type="EMBL" id="QDU63122.1"/>
    </source>
</evidence>
<sequence>MSEPDATITARLTSPTHAALATIGVLGPGALAIAQRLFRRRVDWNDTPLDQPLYGDFGDRIVDDVVLHLVARAPIPEFVVHCHGGPAMVRSLLVDIEKQGAHLVDWRAYLAHQGKSAIQIEAAEAMSRTISWRSTAILLDQSRGLLDEAFRGIEENPTRDAIDALTRWAPLGRHLVDPWRVVLFGQPNVGKSSLLNALAGFDRAIVTVIEGTTRDLLHATIALDGWSVELIDGAGLRDDAGEIEREGQRRLTALLDEADLAIQVVDLSKPVDPNDVVLADRHQPPLLIGNKVDLTTESEHRSAFATSWSRGETRLIPCSAVTGEGLAQLTPAIVASLIPEIPPPHTPVPFTMRQLDWLAAQRARIT</sequence>
<dbReference type="NCBIfam" id="TIGR00231">
    <property type="entry name" value="small_GTP"/>
    <property type="match status" value="1"/>
</dbReference>
<dbReference type="SUPFAM" id="SSF52540">
    <property type="entry name" value="P-loop containing nucleoside triphosphate hydrolases"/>
    <property type="match status" value="1"/>
</dbReference>
<dbReference type="Proteomes" id="UP000317093">
    <property type="component" value="Chromosome"/>
</dbReference>
<gene>
    <name evidence="2" type="primary">mnmE_1</name>
    <name evidence="2" type="ORF">Pan216_39970</name>
</gene>
<feature type="domain" description="G" evidence="1">
    <location>
        <begin position="180"/>
        <end position="291"/>
    </location>
</feature>
<accession>A0A518B849</accession>
<dbReference type="GO" id="GO:0016787">
    <property type="term" value="F:hydrolase activity"/>
    <property type="evidence" value="ECO:0007669"/>
    <property type="project" value="UniProtKB-KW"/>
</dbReference>
<dbReference type="EC" id="3.6.5.-" evidence="2"/>
<dbReference type="EMBL" id="CP036279">
    <property type="protein sequence ID" value="QDU63122.1"/>
    <property type="molecule type" value="Genomic_DNA"/>
</dbReference>
<dbReference type="InterPro" id="IPR006073">
    <property type="entry name" value="GTP-bd"/>
</dbReference>
<dbReference type="InterPro" id="IPR027266">
    <property type="entry name" value="TrmE/GcvT-like"/>
</dbReference>
<dbReference type="Gene3D" id="3.40.50.300">
    <property type="entry name" value="P-loop containing nucleotide triphosphate hydrolases"/>
    <property type="match status" value="1"/>
</dbReference>
<dbReference type="Pfam" id="PF01926">
    <property type="entry name" value="MMR_HSR1"/>
    <property type="match status" value="1"/>
</dbReference>
<proteinExistence type="predicted"/>
<name>A0A518B849_9BACT</name>
<reference evidence="2 3" key="1">
    <citation type="submission" date="2019-02" db="EMBL/GenBank/DDBJ databases">
        <title>Deep-cultivation of Planctomycetes and their phenomic and genomic characterization uncovers novel biology.</title>
        <authorList>
            <person name="Wiegand S."/>
            <person name="Jogler M."/>
            <person name="Boedeker C."/>
            <person name="Pinto D."/>
            <person name="Vollmers J."/>
            <person name="Rivas-Marin E."/>
            <person name="Kohn T."/>
            <person name="Peeters S.H."/>
            <person name="Heuer A."/>
            <person name="Rast P."/>
            <person name="Oberbeckmann S."/>
            <person name="Bunk B."/>
            <person name="Jeske O."/>
            <person name="Meyerdierks A."/>
            <person name="Storesund J.E."/>
            <person name="Kallscheuer N."/>
            <person name="Luecker S."/>
            <person name="Lage O.M."/>
            <person name="Pohl T."/>
            <person name="Merkel B.J."/>
            <person name="Hornburger P."/>
            <person name="Mueller R.-W."/>
            <person name="Bruemmer F."/>
            <person name="Labrenz M."/>
            <person name="Spormann A.M."/>
            <person name="Op den Camp H."/>
            <person name="Overmann J."/>
            <person name="Amann R."/>
            <person name="Jetten M.S.M."/>
            <person name="Mascher T."/>
            <person name="Medema M.H."/>
            <person name="Devos D.P."/>
            <person name="Kaster A.-K."/>
            <person name="Ovreas L."/>
            <person name="Rohde M."/>
            <person name="Galperin M.Y."/>
            <person name="Jogler C."/>
        </authorList>
    </citation>
    <scope>NUCLEOTIDE SEQUENCE [LARGE SCALE GENOMIC DNA]</scope>
    <source>
        <strain evidence="2 3">Pan216</strain>
    </source>
</reference>
<dbReference type="OrthoDB" id="9805918at2"/>
<dbReference type="InterPro" id="IPR005225">
    <property type="entry name" value="Small_GTP-bd"/>
</dbReference>
<keyword evidence="2" id="KW-0378">Hydrolase</keyword>
<dbReference type="GO" id="GO:0005829">
    <property type="term" value="C:cytosol"/>
    <property type="evidence" value="ECO:0007669"/>
    <property type="project" value="TreeGrafter"/>
</dbReference>
<dbReference type="CDD" id="cd04164">
    <property type="entry name" value="trmE"/>
    <property type="match status" value="1"/>
</dbReference>
<evidence type="ECO:0000313" key="3">
    <source>
        <dbReference type="Proteomes" id="UP000317093"/>
    </source>
</evidence>
<dbReference type="Gene3D" id="3.30.1360.120">
    <property type="entry name" value="Probable tRNA modification gtpase trme, domain 1"/>
    <property type="match status" value="1"/>
</dbReference>
<dbReference type="InterPro" id="IPR027368">
    <property type="entry name" value="MnmE_dom2"/>
</dbReference>
<dbReference type="KEGG" id="knv:Pan216_39970"/>
<dbReference type="SUPFAM" id="SSF103025">
    <property type="entry name" value="Folate-binding domain"/>
    <property type="match status" value="1"/>
</dbReference>